<evidence type="ECO:0000313" key="1">
    <source>
        <dbReference type="EMBL" id="GLQ88269.1"/>
    </source>
</evidence>
<keyword evidence="2" id="KW-1185">Reference proteome</keyword>
<evidence type="ECO:0000313" key="2">
    <source>
        <dbReference type="Proteomes" id="UP001156627"/>
    </source>
</evidence>
<protein>
    <recommendedName>
        <fullName evidence="3">Transcriptional regulator</fullName>
    </recommendedName>
</protein>
<sequence>MALTVDYRETVAERIKKDPEFARALLAEAATLLVNGEAEAARLLMRDLTHGLVGFEGLAKETGRPSKSLHRMLAAGGNPGMDALASIFKALTGAMLHGKSAVVKIAEAA</sequence>
<comment type="caution">
    <text evidence="1">The sequence shown here is derived from an EMBL/GenBank/DDBJ whole genome shotgun (WGS) entry which is preliminary data.</text>
</comment>
<organism evidence="1 2">
    <name type="scientific">Dyella flagellata</name>
    <dbReference type="NCBI Taxonomy" id="1867833"/>
    <lineage>
        <taxon>Bacteria</taxon>
        <taxon>Pseudomonadati</taxon>
        <taxon>Pseudomonadota</taxon>
        <taxon>Gammaproteobacteria</taxon>
        <taxon>Lysobacterales</taxon>
        <taxon>Rhodanobacteraceae</taxon>
        <taxon>Dyella</taxon>
    </lineage>
</organism>
<name>A0ABQ5XAI3_9GAMM</name>
<gene>
    <name evidence="1" type="ORF">GCM10007898_18380</name>
</gene>
<proteinExistence type="predicted"/>
<dbReference type="Proteomes" id="UP001156627">
    <property type="component" value="Unassembled WGS sequence"/>
</dbReference>
<accession>A0ABQ5XAI3</accession>
<reference evidence="2" key="1">
    <citation type="journal article" date="2019" name="Int. J. Syst. Evol. Microbiol.">
        <title>The Global Catalogue of Microorganisms (GCM) 10K type strain sequencing project: providing services to taxonomists for standard genome sequencing and annotation.</title>
        <authorList>
            <consortium name="The Broad Institute Genomics Platform"/>
            <consortium name="The Broad Institute Genome Sequencing Center for Infectious Disease"/>
            <person name="Wu L."/>
            <person name="Ma J."/>
        </authorList>
    </citation>
    <scope>NUCLEOTIDE SEQUENCE [LARGE SCALE GENOMIC DNA]</scope>
    <source>
        <strain evidence="2">NBRC 111981</strain>
    </source>
</reference>
<dbReference type="RefSeq" id="WP_284331715.1">
    <property type="nucleotide sequence ID" value="NZ_BSOA01000015.1"/>
</dbReference>
<dbReference type="EMBL" id="BSOA01000015">
    <property type="protein sequence ID" value="GLQ88269.1"/>
    <property type="molecule type" value="Genomic_DNA"/>
</dbReference>
<evidence type="ECO:0008006" key="3">
    <source>
        <dbReference type="Google" id="ProtNLM"/>
    </source>
</evidence>